<dbReference type="InterPro" id="IPR004640">
    <property type="entry name" value="HscB"/>
</dbReference>
<evidence type="ECO:0000256" key="3">
    <source>
        <dbReference type="SAM" id="MobiDB-lite"/>
    </source>
</evidence>
<dbReference type="SUPFAM" id="SSF47144">
    <property type="entry name" value="HSC20 (HSCB), C-terminal oligomerisation domain"/>
    <property type="match status" value="1"/>
</dbReference>
<dbReference type="AlphaFoldDB" id="A0A9P8KTY7"/>
<dbReference type="GO" id="GO:0044571">
    <property type="term" value="P:[2Fe-2S] cluster assembly"/>
    <property type="evidence" value="ECO:0007669"/>
    <property type="project" value="InterPro"/>
</dbReference>
<name>A0A9P8KTY7_9HYPO</name>
<dbReference type="SMART" id="SM00271">
    <property type="entry name" value="DnaJ"/>
    <property type="match status" value="1"/>
</dbReference>
<evidence type="ECO:0000313" key="6">
    <source>
        <dbReference type="Proteomes" id="UP000826573"/>
    </source>
</evidence>
<proteinExistence type="inferred from homology"/>
<keyword evidence="6" id="KW-1185">Reference proteome</keyword>
<dbReference type="GO" id="GO:0051259">
    <property type="term" value="P:protein complex oligomerization"/>
    <property type="evidence" value="ECO:0007669"/>
    <property type="project" value="InterPro"/>
</dbReference>
<comment type="similarity">
    <text evidence="1">Belongs to the HscB family.</text>
</comment>
<dbReference type="Gene3D" id="1.20.1280.20">
    <property type="entry name" value="HscB, C-terminal domain"/>
    <property type="match status" value="1"/>
</dbReference>
<comment type="caution">
    <text evidence="5">The sequence shown here is derived from an EMBL/GenBank/DDBJ whole genome shotgun (WGS) entry which is preliminary data.</text>
</comment>
<feature type="region of interest" description="Disordered" evidence="3">
    <location>
        <begin position="83"/>
        <end position="108"/>
    </location>
</feature>
<feature type="domain" description="J" evidence="4">
    <location>
        <begin position="112"/>
        <end position="190"/>
    </location>
</feature>
<dbReference type="PANTHER" id="PTHR14021:SF15">
    <property type="entry name" value="IRON-SULFUR CLUSTER CO-CHAPERONE PROTEIN HSCB"/>
    <property type="match status" value="1"/>
</dbReference>
<feature type="region of interest" description="Disordered" evidence="3">
    <location>
        <begin position="47"/>
        <end position="67"/>
    </location>
</feature>
<protein>
    <recommendedName>
        <fullName evidence="4">J domain-containing protein</fullName>
    </recommendedName>
</protein>
<dbReference type="Proteomes" id="UP000826573">
    <property type="component" value="Unassembled WGS sequence"/>
</dbReference>
<accession>A0A9P8KTY7</accession>
<sequence>MRSTVSAAKALKAVARPCARCRLQASRSMSTATKPNPAPHSIASLQQVGSSRARALPQQQQQQQRYSSVTFFSTRAAASAPSASASASASASSSSEQEQEQQQQQQAPAPLTHYDIFPETLPLGPPPSGHFPIDTRALRREFLRLQARHHPDMHPPGPAKARAEATSALINDAYKTLANPLLRAQYLLSLRGVDVATDETMQVDDPSLLAVVLEAHEEISDADKEEDLAELRAVNDKRIGESEGVLEEAFREDDVAAAKREAVKLRYWVNIKQSLDNWEEGRPVVLQH</sequence>
<dbReference type="InterPro" id="IPR001623">
    <property type="entry name" value="DnaJ_domain"/>
</dbReference>
<dbReference type="PROSITE" id="PS50076">
    <property type="entry name" value="DNAJ_2"/>
    <property type="match status" value="1"/>
</dbReference>
<dbReference type="NCBIfam" id="TIGR00714">
    <property type="entry name" value="hscB"/>
    <property type="match status" value="1"/>
</dbReference>
<dbReference type="Gene3D" id="1.10.287.110">
    <property type="entry name" value="DnaJ domain"/>
    <property type="match status" value="1"/>
</dbReference>
<dbReference type="GO" id="GO:0001671">
    <property type="term" value="F:ATPase activator activity"/>
    <property type="evidence" value="ECO:0007669"/>
    <property type="project" value="InterPro"/>
</dbReference>
<dbReference type="SUPFAM" id="SSF46565">
    <property type="entry name" value="Chaperone J-domain"/>
    <property type="match status" value="1"/>
</dbReference>
<evidence type="ECO:0000313" key="5">
    <source>
        <dbReference type="EMBL" id="KAH0526431.1"/>
    </source>
</evidence>
<dbReference type="InterPro" id="IPR036386">
    <property type="entry name" value="HscB_C_sf"/>
</dbReference>
<dbReference type="CDD" id="cd06257">
    <property type="entry name" value="DnaJ"/>
    <property type="match status" value="1"/>
</dbReference>
<dbReference type="InterPro" id="IPR036869">
    <property type="entry name" value="J_dom_sf"/>
</dbReference>
<gene>
    <name evidence="5" type="ORF">TsFJ059_009751</name>
</gene>
<reference evidence="5 6" key="1">
    <citation type="submission" date="2021-08" db="EMBL/GenBank/DDBJ databases">
        <title>The highly contiguous genome resource for Trichoderma semiorbis FJ059, a fungal antagonistic to plant pathogens.</title>
        <authorList>
            <person name="Liu T."/>
        </authorList>
    </citation>
    <scope>NUCLEOTIDE SEQUENCE [LARGE SCALE GENOMIC DNA]</scope>
    <source>
        <strain evidence="5 6">FJ059</strain>
    </source>
</reference>
<dbReference type="EMBL" id="JAIMJC010000004">
    <property type="protein sequence ID" value="KAH0526431.1"/>
    <property type="molecule type" value="Genomic_DNA"/>
</dbReference>
<keyword evidence="2" id="KW-0143">Chaperone</keyword>
<dbReference type="InterPro" id="IPR009073">
    <property type="entry name" value="HscB_oligo_C"/>
</dbReference>
<dbReference type="GO" id="GO:0005739">
    <property type="term" value="C:mitochondrion"/>
    <property type="evidence" value="ECO:0007669"/>
    <property type="project" value="TreeGrafter"/>
</dbReference>
<dbReference type="PANTHER" id="PTHR14021">
    <property type="entry name" value="IRON-SULFUR CLUSTER CO-CHAPERONE PROTEIN HSCB"/>
    <property type="match status" value="1"/>
</dbReference>
<dbReference type="Pfam" id="PF07743">
    <property type="entry name" value="HSCB_C"/>
    <property type="match status" value="1"/>
</dbReference>
<evidence type="ECO:0000256" key="1">
    <source>
        <dbReference type="ARBA" id="ARBA00010476"/>
    </source>
</evidence>
<organism evidence="5 6">
    <name type="scientific">Trichoderma semiorbis</name>
    <dbReference type="NCBI Taxonomy" id="1491008"/>
    <lineage>
        <taxon>Eukaryota</taxon>
        <taxon>Fungi</taxon>
        <taxon>Dikarya</taxon>
        <taxon>Ascomycota</taxon>
        <taxon>Pezizomycotina</taxon>
        <taxon>Sordariomycetes</taxon>
        <taxon>Hypocreomycetidae</taxon>
        <taxon>Hypocreales</taxon>
        <taxon>Hypocreaceae</taxon>
        <taxon>Trichoderma</taxon>
    </lineage>
</organism>
<evidence type="ECO:0000259" key="4">
    <source>
        <dbReference type="PROSITE" id="PS50076"/>
    </source>
</evidence>
<dbReference type="GO" id="GO:0051087">
    <property type="term" value="F:protein-folding chaperone binding"/>
    <property type="evidence" value="ECO:0007669"/>
    <property type="project" value="InterPro"/>
</dbReference>
<evidence type="ECO:0000256" key="2">
    <source>
        <dbReference type="ARBA" id="ARBA00023186"/>
    </source>
</evidence>